<dbReference type="GO" id="GO:0015031">
    <property type="term" value="P:protein transport"/>
    <property type="evidence" value="ECO:0007669"/>
    <property type="project" value="UniProtKB-KW"/>
</dbReference>
<evidence type="ECO:0000259" key="6">
    <source>
        <dbReference type="PROSITE" id="PS50192"/>
    </source>
</evidence>
<dbReference type="InterPro" id="IPR000727">
    <property type="entry name" value="T_SNARE_dom"/>
</dbReference>
<dbReference type="EMBL" id="OC857933">
    <property type="protein sequence ID" value="CAD7625823.1"/>
    <property type="molecule type" value="Genomic_DNA"/>
</dbReference>
<evidence type="ECO:0000256" key="2">
    <source>
        <dbReference type="ARBA" id="ARBA00022448"/>
    </source>
</evidence>
<dbReference type="PANTHER" id="PTHR19305">
    <property type="entry name" value="SYNAPTOSOMAL ASSOCIATED PROTEIN"/>
    <property type="match status" value="1"/>
</dbReference>
<comment type="similarity">
    <text evidence="1">Belongs to the SNAP-25 family.</text>
</comment>
<dbReference type="OrthoDB" id="18679at2759"/>
<proteinExistence type="inferred from homology"/>
<feature type="non-terminal residue" evidence="7">
    <location>
        <position position="170"/>
    </location>
</feature>
<dbReference type="SUPFAM" id="SSF58038">
    <property type="entry name" value="SNARE fusion complex"/>
    <property type="match status" value="2"/>
</dbReference>
<dbReference type="PROSITE" id="PS50192">
    <property type="entry name" value="T_SNARE"/>
    <property type="match status" value="2"/>
</dbReference>
<dbReference type="GO" id="GO:0098793">
    <property type="term" value="C:presynapse"/>
    <property type="evidence" value="ECO:0007669"/>
    <property type="project" value="GOC"/>
</dbReference>
<keyword evidence="3" id="KW-0653">Protein transport</keyword>
<evidence type="ECO:0000256" key="3">
    <source>
        <dbReference type="ARBA" id="ARBA00022927"/>
    </source>
</evidence>
<dbReference type="Gene3D" id="1.20.5.110">
    <property type="match status" value="2"/>
</dbReference>
<evidence type="ECO:0000313" key="7">
    <source>
        <dbReference type="EMBL" id="CAD7625823.1"/>
    </source>
</evidence>
<keyword evidence="8" id="KW-1185">Reference proteome</keyword>
<name>A0A7R9PYN3_9ACAR</name>
<dbReference type="GO" id="GO:0031201">
    <property type="term" value="C:SNARE complex"/>
    <property type="evidence" value="ECO:0007669"/>
    <property type="project" value="TreeGrafter"/>
</dbReference>
<dbReference type="CDD" id="cd15856">
    <property type="entry name" value="SNARE_SNAP29C"/>
    <property type="match status" value="1"/>
</dbReference>
<sequence>MDSFTNKNILKDNMNNGFLNERDSRRGLFDEMKRVEEESLVSTKETLGLILESEKIGVKTGRELVRQRETLNRVEDKLVSIDGSLDETQKHLKSIKSVFGGFRELFSKKKSINNNINKNMGIERLKQLSLGLGNEIDSQNSLIDRISKQTEKAEIRVKEQNQQMTRILRK</sequence>
<dbReference type="PANTHER" id="PTHR19305:SF9">
    <property type="entry name" value="SYNAPTOSOMAL-ASSOCIATED PROTEIN 29"/>
    <property type="match status" value="1"/>
</dbReference>
<dbReference type="GO" id="GO:0005886">
    <property type="term" value="C:plasma membrane"/>
    <property type="evidence" value="ECO:0007669"/>
    <property type="project" value="TreeGrafter"/>
</dbReference>
<dbReference type="GO" id="GO:0016082">
    <property type="term" value="P:synaptic vesicle priming"/>
    <property type="evidence" value="ECO:0007669"/>
    <property type="project" value="TreeGrafter"/>
</dbReference>
<organism evidence="7">
    <name type="scientific">Medioppia subpectinata</name>
    <dbReference type="NCBI Taxonomy" id="1979941"/>
    <lineage>
        <taxon>Eukaryota</taxon>
        <taxon>Metazoa</taxon>
        <taxon>Ecdysozoa</taxon>
        <taxon>Arthropoda</taxon>
        <taxon>Chelicerata</taxon>
        <taxon>Arachnida</taxon>
        <taxon>Acari</taxon>
        <taxon>Acariformes</taxon>
        <taxon>Sarcoptiformes</taxon>
        <taxon>Oribatida</taxon>
        <taxon>Brachypylina</taxon>
        <taxon>Oppioidea</taxon>
        <taxon>Oppiidae</taxon>
        <taxon>Medioppia</taxon>
    </lineage>
</organism>
<feature type="coiled-coil region" evidence="5">
    <location>
        <begin position="143"/>
        <end position="170"/>
    </location>
</feature>
<evidence type="ECO:0000313" key="8">
    <source>
        <dbReference type="Proteomes" id="UP000759131"/>
    </source>
</evidence>
<evidence type="ECO:0000256" key="4">
    <source>
        <dbReference type="ARBA" id="ARBA00023054"/>
    </source>
</evidence>
<accession>A0A7R9PYN3</accession>
<reference evidence="7" key="1">
    <citation type="submission" date="2020-11" db="EMBL/GenBank/DDBJ databases">
        <authorList>
            <person name="Tran Van P."/>
        </authorList>
    </citation>
    <scope>NUCLEOTIDE SEQUENCE</scope>
</reference>
<dbReference type="FunFam" id="1.20.5.110:FF:000041">
    <property type="entry name" value="Synaptosomal-associated protein 29"/>
    <property type="match status" value="1"/>
</dbReference>
<evidence type="ECO:0000256" key="5">
    <source>
        <dbReference type="SAM" id="Coils"/>
    </source>
</evidence>
<dbReference type="Proteomes" id="UP000759131">
    <property type="component" value="Unassembled WGS sequence"/>
</dbReference>
<dbReference type="AlphaFoldDB" id="A0A7R9PYN3"/>
<dbReference type="SMART" id="SM00397">
    <property type="entry name" value="t_SNARE"/>
    <property type="match status" value="2"/>
</dbReference>
<protein>
    <recommendedName>
        <fullName evidence="6">t-SNARE coiled-coil homology domain-containing protein</fullName>
    </recommendedName>
</protein>
<dbReference type="GO" id="GO:0031629">
    <property type="term" value="P:synaptic vesicle fusion to presynaptic active zone membrane"/>
    <property type="evidence" value="ECO:0007669"/>
    <property type="project" value="TreeGrafter"/>
</dbReference>
<dbReference type="GO" id="GO:0019905">
    <property type="term" value="F:syntaxin binding"/>
    <property type="evidence" value="ECO:0007669"/>
    <property type="project" value="TreeGrafter"/>
</dbReference>
<keyword evidence="4 5" id="KW-0175">Coiled coil</keyword>
<keyword evidence="2" id="KW-0813">Transport</keyword>
<feature type="domain" description="T-SNARE coiled-coil homology" evidence="6">
    <location>
        <begin position="122"/>
        <end position="167"/>
    </location>
</feature>
<dbReference type="EMBL" id="CAJPIZ010003358">
    <property type="protein sequence ID" value="CAG2106253.1"/>
    <property type="molecule type" value="Genomic_DNA"/>
</dbReference>
<dbReference type="GO" id="GO:0005484">
    <property type="term" value="F:SNAP receptor activity"/>
    <property type="evidence" value="ECO:0007669"/>
    <property type="project" value="TreeGrafter"/>
</dbReference>
<gene>
    <name evidence="7" type="ORF">OSB1V03_LOCUS6256</name>
</gene>
<feature type="domain" description="T-SNARE coiled-coil homology" evidence="6">
    <location>
        <begin position="33"/>
        <end position="95"/>
    </location>
</feature>
<dbReference type="Pfam" id="PF12352">
    <property type="entry name" value="V-SNARE_C"/>
    <property type="match status" value="1"/>
</dbReference>
<evidence type="ECO:0000256" key="1">
    <source>
        <dbReference type="ARBA" id="ARBA00009480"/>
    </source>
</evidence>